<proteinExistence type="predicted"/>
<protein>
    <submittedName>
        <fullName evidence="2">Mobile element protein</fullName>
    </submittedName>
</protein>
<organism evidence="2">
    <name type="scientific">Aeromonas salmonicida subsp. salmonicida</name>
    <dbReference type="NCBI Taxonomy" id="29491"/>
    <lineage>
        <taxon>Bacteria</taxon>
        <taxon>Pseudomonadati</taxon>
        <taxon>Pseudomonadota</taxon>
        <taxon>Gammaproteobacteria</taxon>
        <taxon>Aeromonadales</taxon>
        <taxon>Aeromonadaceae</taxon>
        <taxon>Aeromonas</taxon>
    </lineage>
</organism>
<name>A0A1Z3MNS1_AERSS</name>
<keyword evidence="1" id="KW-0175">Coiled coil</keyword>
<dbReference type="EMBL" id="KY555070">
    <property type="protein sequence ID" value="ASD49446.1"/>
    <property type="molecule type" value="Genomic_DNA"/>
</dbReference>
<keyword evidence="2" id="KW-0614">Plasmid</keyword>
<evidence type="ECO:0000313" key="2">
    <source>
        <dbReference type="EMBL" id="ASD49446.1"/>
    </source>
</evidence>
<sequence length="102" mass="11206">MKKSGDNYPATGGIRVFTLAGMAVQLRRNTQLLEESALQAEIRRLKAELRQVTEERDILKEAACLSFSRTMALKLSAKTRCSLGVFLTALSALNVPTRPIVA</sequence>
<evidence type="ECO:0000256" key="1">
    <source>
        <dbReference type="SAM" id="Coils"/>
    </source>
</evidence>
<reference evidence="2" key="1">
    <citation type="submission" date="2017-01" db="EMBL/GenBank/DDBJ databases">
        <title>Plasmid composition in Aeromonas salmonicida subsp. salmonicida 01-B526 unravels unsuspected type three secretion system loss patterns.</title>
        <authorList>
            <person name="Tanaka K.H."/>
            <person name="Vincent A.T."/>
            <person name="Emond-Rheault J.-G."/>
            <person name="Adamczuk M."/>
            <person name="Frenette M."/>
            <person name="Charette S.J."/>
        </authorList>
    </citation>
    <scope>NUCLEOTIDE SEQUENCE</scope>
    <source>
        <strain evidence="2">01-B526</strain>
        <plasmid evidence="2">pAsa9</plasmid>
    </source>
</reference>
<accession>A0A1Z3MNS1</accession>
<geneLocation type="plasmid" evidence="2">
    <name>pAsa9</name>
</geneLocation>
<dbReference type="AlphaFoldDB" id="A0A1Z3MNS1"/>
<feature type="coiled-coil region" evidence="1">
    <location>
        <begin position="35"/>
        <end position="62"/>
    </location>
</feature>